<comment type="caution">
    <text evidence="1">The sequence shown here is derived from an EMBL/GenBank/DDBJ whole genome shotgun (WGS) entry which is preliminary data.</text>
</comment>
<name>A0ABV0J2Z4_9CYAN</name>
<evidence type="ECO:0000313" key="2">
    <source>
        <dbReference type="Proteomes" id="UP001464891"/>
    </source>
</evidence>
<sequence length="236" mass="25935">MPLHHQGWMLLSVLATGVGLAMPSQAENLAYVNYWLLDAKPTVKTLHLNQQPIHASYSPEQIIPSQRIPAGKYALSLNSVSSQPESQPKQSFNLEAEQFYTVALFQKGQVLQGLVLNDKLSRPEPTVRLVNLMPEPVQVTINQAQPKGLELQSGEQKDVAIALDSPSKVGLVTVKTTAKSNPSHSATKTFGVGPDYASVVVISPQANSLRLTRWQYDRCAVRIETYQYEDACGHSD</sequence>
<keyword evidence="2" id="KW-1185">Reference proteome</keyword>
<gene>
    <name evidence="1" type="ORF">NC998_00345</name>
</gene>
<evidence type="ECO:0000313" key="1">
    <source>
        <dbReference type="EMBL" id="MEP0815540.1"/>
    </source>
</evidence>
<organism evidence="1 2">
    <name type="scientific">Trichocoleus desertorum GB2-A4</name>
    <dbReference type="NCBI Taxonomy" id="2933944"/>
    <lineage>
        <taxon>Bacteria</taxon>
        <taxon>Bacillati</taxon>
        <taxon>Cyanobacteriota</taxon>
        <taxon>Cyanophyceae</taxon>
        <taxon>Leptolyngbyales</taxon>
        <taxon>Trichocoleusaceae</taxon>
        <taxon>Trichocoleus</taxon>
    </lineage>
</organism>
<protein>
    <recommendedName>
        <fullName evidence="3">Alginate biosynthesis protein AlgF</fullName>
    </recommendedName>
</protein>
<reference evidence="1 2" key="1">
    <citation type="submission" date="2022-04" db="EMBL/GenBank/DDBJ databases">
        <title>Positive selection, recombination, and allopatry shape intraspecific diversity of widespread and dominant cyanobacteria.</title>
        <authorList>
            <person name="Wei J."/>
            <person name="Shu W."/>
            <person name="Hu C."/>
        </authorList>
    </citation>
    <scope>NUCLEOTIDE SEQUENCE [LARGE SCALE GENOMIC DNA]</scope>
    <source>
        <strain evidence="1 2">GB2-A4</strain>
    </source>
</reference>
<evidence type="ECO:0008006" key="3">
    <source>
        <dbReference type="Google" id="ProtNLM"/>
    </source>
</evidence>
<accession>A0ABV0J2Z4</accession>
<dbReference type="Proteomes" id="UP001464891">
    <property type="component" value="Unassembled WGS sequence"/>
</dbReference>
<dbReference type="RefSeq" id="WP_190431093.1">
    <property type="nucleotide sequence ID" value="NZ_JAMPKM010000001.1"/>
</dbReference>
<dbReference type="EMBL" id="JAMPKM010000001">
    <property type="protein sequence ID" value="MEP0815540.1"/>
    <property type="molecule type" value="Genomic_DNA"/>
</dbReference>
<proteinExistence type="predicted"/>